<reference evidence="1 2" key="1">
    <citation type="submission" date="2019-04" db="EMBL/GenBank/DDBJ databases">
        <title>Lysinibacillus genome sequencing.</title>
        <authorList>
            <person name="Dunlap C."/>
        </authorList>
    </citation>
    <scope>NUCLEOTIDE SEQUENCE [LARGE SCALE GENOMIC DNA]</scope>
    <source>
        <strain evidence="1 2">CCTCC AB 2010389</strain>
    </source>
</reference>
<proteinExistence type="predicted"/>
<dbReference type="EMBL" id="SZPU01000074">
    <property type="protein sequence ID" value="TKI63144.1"/>
    <property type="molecule type" value="Genomic_DNA"/>
</dbReference>
<dbReference type="Proteomes" id="UP000308744">
    <property type="component" value="Unassembled WGS sequence"/>
</dbReference>
<evidence type="ECO:0008006" key="3">
    <source>
        <dbReference type="Google" id="ProtNLM"/>
    </source>
</evidence>
<name>A0A4U2YQG5_9BACI</name>
<sequence>MFTVKKRFQNQMMGNFKSLFVERSKALIFEGKKFIEGDTSWIGGNAPAYFDNQEDFQCKYSSKYYFFLSLVNPLNPNMMFTIFFPRDYDEYLENNMYPNCTILLVEHPLSNESSKEVFTNPNMKKYAINNCKLINNDTSENHNFLVKFGGSPVHIQNKNIFTRELKADSFDFLFQIDEQGYPEEDDFIQGNYPFSYGAIYVYAQISNESVTAPVVGYWQFS</sequence>
<evidence type="ECO:0000313" key="1">
    <source>
        <dbReference type="EMBL" id="TKI63144.1"/>
    </source>
</evidence>
<keyword evidence="2" id="KW-1185">Reference proteome</keyword>
<protein>
    <recommendedName>
        <fullName evidence="3">DUF1963 domain-containing protein</fullName>
    </recommendedName>
</protein>
<gene>
    <name evidence="1" type="ORF">FC756_18810</name>
</gene>
<organism evidence="1 2">
    <name type="scientific">Lysinibacillus mangiferihumi</name>
    <dbReference type="NCBI Taxonomy" id="1130819"/>
    <lineage>
        <taxon>Bacteria</taxon>
        <taxon>Bacillati</taxon>
        <taxon>Bacillota</taxon>
        <taxon>Bacilli</taxon>
        <taxon>Bacillales</taxon>
        <taxon>Bacillaceae</taxon>
        <taxon>Lysinibacillus</taxon>
    </lineage>
</organism>
<evidence type="ECO:0000313" key="2">
    <source>
        <dbReference type="Proteomes" id="UP000308744"/>
    </source>
</evidence>
<dbReference type="RefSeq" id="WP_107897827.1">
    <property type="nucleotide sequence ID" value="NZ_PYWM01000063.1"/>
</dbReference>
<dbReference type="AlphaFoldDB" id="A0A4U2YQG5"/>
<accession>A0A4U2YQG5</accession>
<comment type="caution">
    <text evidence="1">The sequence shown here is derived from an EMBL/GenBank/DDBJ whole genome shotgun (WGS) entry which is preliminary data.</text>
</comment>